<keyword evidence="11" id="KW-0521">NADP</keyword>
<dbReference type="FunFam" id="1.20.990.10:FF:000002">
    <property type="entry name" value="Nitric oxide synthase"/>
    <property type="match status" value="1"/>
</dbReference>
<keyword evidence="13" id="KW-0560">Oxidoreductase</keyword>
<dbReference type="InterPro" id="IPR001433">
    <property type="entry name" value="OxRdtase_FAD/NAD-bd"/>
</dbReference>
<dbReference type="EMBL" id="JAVRJZ010000012">
    <property type="protein sequence ID" value="KAK2715099.1"/>
    <property type="molecule type" value="Genomic_DNA"/>
</dbReference>
<dbReference type="InterPro" id="IPR017927">
    <property type="entry name" value="FAD-bd_FR_type"/>
</dbReference>
<feature type="non-terminal residue" evidence="16">
    <location>
        <position position="549"/>
    </location>
</feature>
<dbReference type="InterPro" id="IPR036119">
    <property type="entry name" value="NOS_N_sf"/>
</dbReference>
<keyword evidence="9" id="KW-0479">Metal-binding</keyword>
<dbReference type="InterPro" id="IPR003097">
    <property type="entry name" value="CysJ-like_FAD-binding"/>
</dbReference>
<evidence type="ECO:0000256" key="5">
    <source>
        <dbReference type="ARBA" id="ARBA00012989"/>
    </source>
</evidence>
<dbReference type="SUPFAM" id="SSF56512">
    <property type="entry name" value="Nitric oxide (NO) synthase oxygenase domain"/>
    <property type="match status" value="1"/>
</dbReference>
<keyword evidence="17" id="KW-1185">Reference proteome</keyword>
<keyword evidence="14" id="KW-0408">Iron</keyword>
<evidence type="ECO:0000256" key="14">
    <source>
        <dbReference type="ARBA" id="ARBA00023004"/>
    </source>
</evidence>
<evidence type="ECO:0000256" key="1">
    <source>
        <dbReference type="ARBA" id="ARBA00001917"/>
    </source>
</evidence>
<dbReference type="PANTHER" id="PTHR43410">
    <property type="entry name" value="NITRIC OXIDE SYNTHASE OXYGENASE"/>
    <property type="match status" value="1"/>
</dbReference>
<dbReference type="InterPro" id="IPR017938">
    <property type="entry name" value="Riboflavin_synthase-like_b-brl"/>
</dbReference>
<dbReference type="InterPro" id="IPR004030">
    <property type="entry name" value="NOS_N"/>
</dbReference>
<dbReference type="GO" id="GO:0005516">
    <property type="term" value="F:calmodulin binding"/>
    <property type="evidence" value="ECO:0007669"/>
    <property type="project" value="UniProtKB-KW"/>
</dbReference>
<dbReference type="GO" id="GO:0004517">
    <property type="term" value="F:nitric-oxide synthase activity"/>
    <property type="evidence" value="ECO:0007669"/>
    <property type="project" value="UniProtKB-EC"/>
</dbReference>
<name>A0AA88HRQ6_ARTSF</name>
<evidence type="ECO:0000259" key="15">
    <source>
        <dbReference type="PROSITE" id="PS51384"/>
    </source>
</evidence>
<dbReference type="AlphaFoldDB" id="A0AA88HRQ6"/>
<evidence type="ECO:0000256" key="12">
    <source>
        <dbReference type="ARBA" id="ARBA00022860"/>
    </source>
</evidence>
<dbReference type="Pfam" id="PF02898">
    <property type="entry name" value="NO_synthase"/>
    <property type="match status" value="1"/>
</dbReference>
<dbReference type="Gene3D" id="3.40.50.80">
    <property type="entry name" value="Nucleotide-binding domain of ferredoxin-NADP reductase (FNR) module"/>
    <property type="match status" value="1"/>
</dbReference>
<feature type="non-terminal residue" evidence="16">
    <location>
        <position position="1"/>
    </location>
</feature>
<keyword evidence="8" id="KW-0288">FMN</keyword>
<dbReference type="EC" id="1.14.13.39" evidence="5"/>
<comment type="similarity">
    <text evidence="4">Belongs to the NOS family.</text>
</comment>
<dbReference type="InterPro" id="IPR044944">
    <property type="entry name" value="NOS_dom_3"/>
</dbReference>
<dbReference type="Proteomes" id="UP001187531">
    <property type="component" value="Unassembled WGS sequence"/>
</dbReference>
<dbReference type="PRINTS" id="PR00371">
    <property type="entry name" value="FPNCR"/>
</dbReference>
<dbReference type="InterPro" id="IPR001709">
    <property type="entry name" value="Flavoprot_Pyr_Nucl_cyt_Rdtase"/>
</dbReference>
<feature type="domain" description="FAD-binding FR-type" evidence="15">
    <location>
        <begin position="140"/>
        <end position="401"/>
    </location>
</feature>
<dbReference type="SUPFAM" id="SSF52343">
    <property type="entry name" value="Ferredoxin reductase-like, C-terminal NADP-linked domain"/>
    <property type="match status" value="1"/>
</dbReference>
<dbReference type="Pfam" id="PF00667">
    <property type="entry name" value="FAD_binding_1"/>
    <property type="match status" value="1"/>
</dbReference>
<keyword evidence="6" id="KW-0349">Heme</keyword>
<sequence>VMAGIMDLSTETNETNGQDLVISNLAAAIAQSFPDAKMIIINHQTASGTSIEHFKSEHEERGSPDWVWVNHPVSSTTEVSHPEVMFCWIKPFYNYENSSKFLTSGTDFVHEPIQTNLVLVTADSSEGPDFIDYFSKHIGKEVVPLKVTHNEVIAGRRDDGPCTIQIGLTWEEWLDSKLDWFGKLVFETTGCNNPVSYEPGDDLGVLPENTEEMVLKVIQKLRPVPSLEQAYRLMIVTIDGSRKECLLYEKLPAATIVEWFKKFLDITTPPTQSLLGDLVVYAIDSQQKEDLKILSQDIERYEQWKHSKRPTVLNFLEEFSSLSIPAETLIYKLPLMKPCFYPIASSLLSSSTCVDLTVEAVNFITEDDSSRSGLCSMYLNQANIGSTVKAFFRSKPRFHLPENPNFPIIMVGMGKGTAPFRSFWMHRAELKKVQQQLGRAIFYGEYTTQELDLYREEKWKYHKLGVIELAPTTYSREAVIETKSVAQMMMMDANNRRCTYDLLASHCGHIYVCGDANMANEVKSAVVSIFKEEGNIDLGEAASAVENLF</sequence>
<evidence type="ECO:0000256" key="10">
    <source>
        <dbReference type="ARBA" id="ARBA00022827"/>
    </source>
</evidence>
<dbReference type="Gene3D" id="2.40.30.10">
    <property type="entry name" value="Translation factors"/>
    <property type="match status" value="1"/>
</dbReference>
<dbReference type="Gene3D" id="1.20.990.10">
    <property type="entry name" value="NADPH-cytochrome p450 Reductase, Chain A, domain 3"/>
    <property type="match status" value="1"/>
</dbReference>
<dbReference type="PROSITE" id="PS51384">
    <property type="entry name" value="FAD_FR"/>
    <property type="match status" value="1"/>
</dbReference>
<evidence type="ECO:0000256" key="9">
    <source>
        <dbReference type="ARBA" id="ARBA00022723"/>
    </source>
</evidence>
<dbReference type="Gene3D" id="3.90.1230.10">
    <property type="entry name" value="Nitric Oxide Synthase, Chain A, domain 3"/>
    <property type="match status" value="1"/>
</dbReference>
<keyword evidence="12" id="KW-0112">Calmodulin-binding</keyword>
<protein>
    <recommendedName>
        <fullName evidence="5">nitric-oxide synthase (NADPH)</fullName>
        <ecNumber evidence="5">1.14.13.39</ecNumber>
    </recommendedName>
</protein>
<organism evidence="16 17">
    <name type="scientific">Artemia franciscana</name>
    <name type="common">Brine shrimp</name>
    <name type="synonym">Artemia sanfranciscana</name>
    <dbReference type="NCBI Taxonomy" id="6661"/>
    <lineage>
        <taxon>Eukaryota</taxon>
        <taxon>Metazoa</taxon>
        <taxon>Ecdysozoa</taxon>
        <taxon>Arthropoda</taxon>
        <taxon>Crustacea</taxon>
        <taxon>Branchiopoda</taxon>
        <taxon>Anostraca</taxon>
        <taxon>Artemiidae</taxon>
        <taxon>Artemia</taxon>
    </lineage>
</organism>
<reference evidence="16" key="1">
    <citation type="submission" date="2023-07" db="EMBL/GenBank/DDBJ databases">
        <title>Chromosome-level genome assembly of Artemia franciscana.</title>
        <authorList>
            <person name="Jo E."/>
        </authorList>
    </citation>
    <scope>NUCLEOTIDE SEQUENCE</scope>
    <source>
        <tissue evidence="16">Whole body</tissue>
    </source>
</reference>
<keyword evidence="10" id="KW-0274">FAD</keyword>
<comment type="cofactor">
    <cofactor evidence="2">
        <name>heme b</name>
        <dbReference type="ChEBI" id="CHEBI:60344"/>
    </cofactor>
</comment>
<evidence type="ECO:0000313" key="16">
    <source>
        <dbReference type="EMBL" id="KAK2715099.1"/>
    </source>
</evidence>
<dbReference type="Gene3D" id="3.90.340.10">
    <property type="entry name" value="Nitric Oxide Synthase, Chain A, domain 1"/>
    <property type="match status" value="1"/>
</dbReference>
<comment type="cofactor">
    <cofactor evidence="3">
        <name>FAD</name>
        <dbReference type="ChEBI" id="CHEBI:57692"/>
    </cofactor>
</comment>
<dbReference type="PANTHER" id="PTHR43410:SF1">
    <property type="entry name" value="NITRIC OXIDE SYNTHASE"/>
    <property type="match status" value="1"/>
</dbReference>
<keyword evidence="7" id="KW-0285">Flavoprotein</keyword>
<comment type="caution">
    <text evidence="16">The sequence shown here is derived from an EMBL/GenBank/DDBJ whole genome shotgun (WGS) entry which is preliminary data.</text>
</comment>
<dbReference type="InterPro" id="IPR044943">
    <property type="entry name" value="NOS_dom_1"/>
</dbReference>
<evidence type="ECO:0000256" key="8">
    <source>
        <dbReference type="ARBA" id="ARBA00022643"/>
    </source>
</evidence>
<evidence type="ECO:0000256" key="4">
    <source>
        <dbReference type="ARBA" id="ARBA00006267"/>
    </source>
</evidence>
<evidence type="ECO:0000256" key="3">
    <source>
        <dbReference type="ARBA" id="ARBA00001974"/>
    </source>
</evidence>
<accession>A0AA88HRQ6</accession>
<evidence type="ECO:0000256" key="7">
    <source>
        <dbReference type="ARBA" id="ARBA00022630"/>
    </source>
</evidence>
<comment type="cofactor">
    <cofactor evidence="1">
        <name>FMN</name>
        <dbReference type="ChEBI" id="CHEBI:58210"/>
    </cofactor>
</comment>
<dbReference type="SUPFAM" id="SSF63380">
    <property type="entry name" value="Riboflavin synthase domain-like"/>
    <property type="match status" value="1"/>
</dbReference>
<dbReference type="InterPro" id="IPR050607">
    <property type="entry name" value="NOS"/>
</dbReference>
<gene>
    <name evidence="16" type="ORF">QYM36_009926</name>
</gene>
<evidence type="ECO:0000256" key="2">
    <source>
        <dbReference type="ARBA" id="ARBA00001970"/>
    </source>
</evidence>
<evidence type="ECO:0000256" key="6">
    <source>
        <dbReference type="ARBA" id="ARBA00022617"/>
    </source>
</evidence>
<evidence type="ECO:0000313" key="17">
    <source>
        <dbReference type="Proteomes" id="UP001187531"/>
    </source>
</evidence>
<dbReference type="Pfam" id="PF00175">
    <property type="entry name" value="NAD_binding_1"/>
    <property type="match status" value="1"/>
</dbReference>
<evidence type="ECO:0000256" key="11">
    <source>
        <dbReference type="ARBA" id="ARBA00022857"/>
    </source>
</evidence>
<dbReference type="InterPro" id="IPR023173">
    <property type="entry name" value="NADPH_Cyt_P450_Rdtase_alpha"/>
</dbReference>
<evidence type="ECO:0000256" key="13">
    <source>
        <dbReference type="ARBA" id="ARBA00023002"/>
    </source>
</evidence>
<proteinExistence type="inferred from homology"/>
<dbReference type="GO" id="GO:0046872">
    <property type="term" value="F:metal ion binding"/>
    <property type="evidence" value="ECO:0007669"/>
    <property type="project" value="UniProtKB-KW"/>
</dbReference>
<dbReference type="InterPro" id="IPR039261">
    <property type="entry name" value="FNR_nucleotide-bd"/>
</dbReference>
<dbReference type="GO" id="GO:0006809">
    <property type="term" value="P:nitric oxide biosynthetic process"/>
    <property type="evidence" value="ECO:0007669"/>
    <property type="project" value="InterPro"/>
</dbReference>